<dbReference type="Proteomes" id="UP000298030">
    <property type="component" value="Unassembled WGS sequence"/>
</dbReference>
<reference evidence="2 3" key="1">
    <citation type="journal article" date="2019" name="Nat. Ecol. Evol.">
        <title>Megaphylogeny resolves global patterns of mushroom evolution.</title>
        <authorList>
            <person name="Varga T."/>
            <person name="Krizsan K."/>
            <person name="Foldi C."/>
            <person name="Dima B."/>
            <person name="Sanchez-Garcia M."/>
            <person name="Sanchez-Ramirez S."/>
            <person name="Szollosi G.J."/>
            <person name="Szarkandi J.G."/>
            <person name="Papp V."/>
            <person name="Albert L."/>
            <person name="Andreopoulos W."/>
            <person name="Angelini C."/>
            <person name="Antonin V."/>
            <person name="Barry K.W."/>
            <person name="Bougher N.L."/>
            <person name="Buchanan P."/>
            <person name="Buyck B."/>
            <person name="Bense V."/>
            <person name="Catcheside P."/>
            <person name="Chovatia M."/>
            <person name="Cooper J."/>
            <person name="Damon W."/>
            <person name="Desjardin D."/>
            <person name="Finy P."/>
            <person name="Geml J."/>
            <person name="Haridas S."/>
            <person name="Hughes K."/>
            <person name="Justo A."/>
            <person name="Karasinski D."/>
            <person name="Kautmanova I."/>
            <person name="Kiss B."/>
            <person name="Kocsube S."/>
            <person name="Kotiranta H."/>
            <person name="LaButti K.M."/>
            <person name="Lechner B.E."/>
            <person name="Liimatainen K."/>
            <person name="Lipzen A."/>
            <person name="Lukacs Z."/>
            <person name="Mihaltcheva S."/>
            <person name="Morgado L.N."/>
            <person name="Niskanen T."/>
            <person name="Noordeloos M.E."/>
            <person name="Ohm R.A."/>
            <person name="Ortiz-Santana B."/>
            <person name="Ovrebo C."/>
            <person name="Racz N."/>
            <person name="Riley R."/>
            <person name="Savchenko A."/>
            <person name="Shiryaev A."/>
            <person name="Soop K."/>
            <person name="Spirin V."/>
            <person name="Szebenyi C."/>
            <person name="Tomsovsky M."/>
            <person name="Tulloss R.E."/>
            <person name="Uehling J."/>
            <person name="Grigoriev I.V."/>
            <person name="Vagvolgyi C."/>
            <person name="Papp T."/>
            <person name="Martin F.M."/>
            <person name="Miettinen O."/>
            <person name="Hibbett D.S."/>
            <person name="Nagy L.G."/>
        </authorList>
    </citation>
    <scope>NUCLEOTIDE SEQUENCE [LARGE SCALE GENOMIC DNA]</scope>
    <source>
        <strain evidence="2 3">FP101781</strain>
    </source>
</reference>
<name>A0A4Y7SGU7_COPMI</name>
<dbReference type="AlphaFoldDB" id="A0A4Y7SGU7"/>
<protein>
    <submittedName>
        <fullName evidence="2">Uncharacterized protein</fullName>
    </submittedName>
</protein>
<feature type="compositionally biased region" description="Low complexity" evidence="1">
    <location>
        <begin position="38"/>
        <end position="51"/>
    </location>
</feature>
<accession>A0A4Y7SGU7</accession>
<evidence type="ECO:0000256" key="1">
    <source>
        <dbReference type="SAM" id="MobiDB-lite"/>
    </source>
</evidence>
<evidence type="ECO:0000313" key="3">
    <source>
        <dbReference type="Proteomes" id="UP000298030"/>
    </source>
</evidence>
<comment type="caution">
    <text evidence="2">The sequence shown here is derived from an EMBL/GenBank/DDBJ whole genome shotgun (WGS) entry which is preliminary data.</text>
</comment>
<sequence>MPTGARTISASAFKRPQPLPSNSGDNYGGLPDPRRGLPAAPTSQPQPQQGAYGSTPVGGVFPGSVPTPQSQLPNPYQTSEPAGYPSQPPQQQQQQPHHPHAHHRISRDLPPPPPGAAAARPETEYDYGFDLSAYEQGSPLSSEFPGGAGQRVEWCWFGGCWCKTGIVLWSRWPPTAAAAADARVRPADPNGRALPWLWSTTACPSAAGVWPRVVCEVRS</sequence>
<keyword evidence="3" id="KW-1185">Reference proteome</keyword>
<dbReference type="EMBL" id="QPFP01000121">
    <property type="protein sequence ID" value="TEB21120.1"/>
    <property type="molecule type" value="Genomic_DNA"/>
</dbReference>
<proteinExistence type="predicted"/>
<feature type="region of interest" description="Disordered" evidence="1">
    <location>
        <begin position="1"/>
        <end position="120"/>
    </location>
</feature>
<evidence type="ECO:0000313" key="2">
    <source>
        <dbReference type="EMBL" id="TEB21120.1"/>
    </source>
</evidence>
<organism evidence="2 3">
    <name type="scientific">Coprinellus micaceus</name>
    <name type="common">Glistening ink-cap mushroom</name>
    <name type="synonym">Coprinus micaceus</name>
    <dbReference type="NCBI Taxonomy" id="71717"/>
    <lineage>
        <taxon>Eukaryota</taxon>
        <taxon>Fungi</taxon>
        <taxon>Dikarya</taxon>
        <taxon>Basidiomycota</taxon>
        <taxon>Agaricomycotina</taxon>
        <taxon>Agaricomycetes</taxon>
        <taxon>Agaricomycetidae</taxon>
        <taxon>Agaricales</taxon>
        <taxon>Agaricineae</taxon>
        <taxon>Psathyrellaceae</taxon>
        <taxon>Coprinellus</taxon>
    </lineage>
</organism>
<gene>
    <name evidence="2" type="ORF">FA13DRAFT_169543</name>
</gene>
<feature type="compositionally biased region" description="Polar residues" evidence="1">
    <location>
        <begin position="66"/>
        <end position="80"/>
    </location>
</feature>
<feature type="compositionally biased region" description="Polar residues" evidence="1">
    <location>
        <begin position="1"/>
        <end position="10"/>
    </location>
</feature>